<reference evidence="2" key="2">
    <citation type="submission" date="2019-07" db="EMBL/GenBank/DDBJ databases">
        <authorList>
            <person name="Yang Y."/>
            <person name="Bocs S."/>
            <person name="Baudouin L."/>
        </authorList>
    </citation>
    <scope>NUCLEOTIDE SEQUENCE</scope>
    <source>
        <tissue evidence="2">Spear leaf of Hainan Tall coconut</tissue>
    </source>
</reference>
<reference evidence="2" key="1">
    <citation type="journal article" date="2017" name="Gigascience">
        <title>The genome draft of coconut (Cocos nucifera).</title>
        <authorList>
            <person name="Xiao Y."/>
            <person name="Xu P."/>
            <person name="Fan H."/>
            <person name="Baudouin L."/>
            <person name="Xia W."/>
            <person name="Bocs S."/>
            <person name="Xu J."/>
            <person name="Li Q."/>
            <person name="Guo A."/>
            <person name="Zhou L."/>
            <person name="Li J."/>
            <person name="Wu Y."/>
            <person name="Ma Z."/>
            <person name="Armero A."/>
            <person name="Issali A.E."/>
            <person name="Liu N."/>
            <person name="Peng M."/>
            <person name="Yang Y."/>
        </authorList>
    </citation>
    <scope>NUCLEOTIDE SEQUENCE</scope>
    <source>
        <tissue evidence="2">Spear leaf of Hainan Tall coconut</tissue>
    </source>
</reference>
<evidence type="ECO:0000313" key="3">
    <source>
        <dbReference type="Proteomes" id="UP000797356"/>
    </source>
</evidence>
<dbReference type="EMBL" id="CM017886">
    <property type="protein sequence ID" value="KAG1369905.1"/>
    <property type="molecule type" value="Genomic_DNA"/>
</dbReference>
<dbReference type="Proteomes" id="UP000797356">
    <property type="component" value="Chromosome 15"/>
</dbReference>
<evidence type="ECO:0000313" key="2">
    <source>
        <dbReference type="EMBL" id="KAG1369905.1"/>
    </source>
</evidence>
<protein>
    <submittedName>
        <fullName evidence="2">Putative oligopeptide transporter 5-like</fullName>
    </submittedName>
</protein>
<evidence type="ECO:0000256" key="1">
    <source>
        <dbReference type="SAM" id="Coils"/>
    </source>
</evidence>
<keyword evidence="1" id="KW-0175">Coiled coil</keyword>
<accession>A0A8K0IWR9</accession>
<feature type="coiled-coil region" evidence="1">
    <location>
        <begin position="1"/>
        <end position="49"/>
    </location>
</feature>
<organism evidence="2 3">
    <name type="scientific">Cocos nucifera</name>
    <name type="common">Coconut palm</name>
    <dbReference type="NCBI Taxonomy" id="13894"/>
    <lineage>
        <taxon>Eukaryota</taxon>
        <taxon>Viridiplantae</taxon>
        <taxon>Streptophyta</taxon>
        <taxon>Embryophyta</taxon>
        <taxon>Tracheophyta</taxon>
        <taxon>Spermatophyta</taxon>
        <taxon>Magnoliopsida</taxon>
        <taxon>Liliopsida</taxon>
        <taxon>Arecaceae</taxon>
        <taxon>Arecoideae</taxon>
        <taxon>Cocoseae</taxon>
        <taxon>Attaleinae</taxon>
        <taxon>Cocos</taxon>
    </lineage>
</organism>
<sequence>MNKLKKDYDNYAKKVEDWCRRWQSADGEASSTKAEIQTLQQDLDQAKKLGIEEFKASDDLKTLILQGSEASCWIEFSDGRNAIKQFFPNLDLSSIVIPGAE</sequence>
<dbReference type="AlphaFoldDB" id="A0A8K0IWR9"/>
<name>A0A8K0IWR9_COCNU</name>
<proteinExistence type="predicted"/>
<comment type="caution">
    <text evidence="2">The sequence shown here is derived from an EMBL/GenBank/DDBJ whole genome shotgun (WGS) entry which is preliminary data.</text>
</comment>
<gene>
    <name evidence="2" type="ORF">COCNU_15G002710</name>
</gene>
<keyword evidence="3" id="KW-1185">Reference proteome</keyword>